<evidence type="ECO:0000256" key="2">
    <source>
        <dbReference type="SAM" id="MobiDB-lite"/>
    </source>
</evidence>
<feature type="coiled-coil region" evidence="1">
    <location>
        <begin position="5"/>
        <end position="141"/>
    </location>
</feature>
<feature type="compositionally biased region" description="Polar residues" evidence="2">
    <location>
        <begin position="172"/>
        <end position="186"/>
    </location>
</feature>
<reference evidence="3 4" key="1">
    <citation type="journal article" date="2013" name="MBio">
        <title>Genome sequencing of the plant pathogen Taphrina deformans, the causal agent of peach leaf curl.</title>
        <authorList>
            <person name="Cisse O.H."/>
            <person name="Almeida J.M.G.C.F."/>
            <person name="Fonseca A."/>
            <person name="Kumar A.A."/>
            <person name="Salojaervi J."/>
            <person name="Overmyer K."/>
            <person name="Hauser P.M."/>
            <person name="Pagni M."/>
        </authorList>
    </citation>
    <scope>NUCLEOTIDE SEQUENCE [LARGE SCALE GENOMIC DNA]</scope>
    <source>
        <strain evidence="4">PYCC 5710 / ATCC 11124 / CBS 356.35 / IMI 108563 / JCM 9778 / NBRC 8474</strain>
    </source>
</reference>
<evidence type="ECO:0000313" key="3">
    <source>
        <dbReference type="EMBL" id="CCG83225.1"/>
    </source>
</evidence>
<dbReference type="AlphaFoldDB" id="R4XBI5"/>
<accession>R4XBI5</accession>
<dbReference type="EMBL" id="CAHR02000131">
    <property type="protein sequence ID" value="CCG83225.1"/>
    <property type="molecule type" value="Genomic_DNA"/>
</dbReference>
<sequence>MIRRRDNLLEEVFKLQAALDNANTRLTAALTQNDLLQYDLNEAHNEIKNRDKTCKDLRAEATLRAKDHNFTIAQSIEDIEALETKLEVAKKVEERHNRTIANQKRDIEFLEEVQYQLEGDIRELKTDLKAVNHQLESLKTVNDVSQASTAAETLVREVDMNTTEDSLRGDSEQSNDSTLGLGSVPTTDYRESIASTLDSTFSRRRSSARDRRTLALSISSCLSRQSLQTVNSVATPSLVNEANDWLEHVSRTSGHDDEPSSPRPLHLAAKSLGEELEAINDELSCQEVTDDIQLVSDGVPAEDNEICETQSDSVSKAADICDAVSIPPRAEYISVGIQTEYDFVSLAADWRKSAMLRDSNVVKSSTGFCARVSTDSSEASTEDDDLEGHRDHATIEEEIPPLERPTTNPRTTHLFQQSIIELSKAERVFACSTVCTSKTPKLVEQV</sequence>
<keyword evidence="1" id="KW-0175">Coiled coil</keyword>
<organism evidence="3 4">
    <name type="scientific">Taphrina deformans (strain PYCC 5710 / ATCC 11124 / CBS 356.35 / IMI 108563 / JCM 9778 / NBRC 8474)</name>
    <name type="common">Peach leaf curl fungus</name>
    <name type="synonym">Lalaria deformans</name>
    <dbReference type="NCBI Taxonomy" id="1097556"/>
    <lineage>
        <taxon>Eukaryota</taxon>
        <taxon>Fungi</taxon>
        <taxon>Dikarya</taxon>
        <taxon>Ascomycota</taxon>
        <taxon>Taphrinomycotina</taxon>
        <taxon>Taphrinomycetes</taxon>
        <taxon>Taphrinales</taxon>
        <taxon>Taphrinaceae</taxon>
        <taxon>Taphrina</taxon>
    </lineage>
</organism>
<dbReference type="VEuPathDB" id="FungiDB:TAPDE_003392"/>
<gene>
    <name evidence="3" type="ORF">TAPDE_003392</name>
</gene>
<evidence type="ECO:0000256" key="1">
    <source>
        <dbReference type="SAM" id="Coils"/>
    </source>
</evidence>
<comment type="caution">
    <text evidence="3">The sequence shown here is derived from an EMBL/GenBank/DDBJ whole genome shotgun (WGS) entry which is preliminary data.</text>
</comment>
<protein>
    <submittedName>
        <fullName evidence="3">Uncharacterized protein</fullName>
    </submittedName>
</protein>
<feature type="compositionally biased region" description="Basic and acidic residues" evidence="2">
    <location>
        <begin position="154"/>
        <end position="171"/>
    </location>
</feature>
<proteinExistence type="predicted"/>
<feature type="region of interest" description="Disordered" evidence="2">
    <location>
        <begin position="152"/>
        <end position="187"/>
    </location>
</feature>
<dbReference type="Proteomes" id="UP000013776">
    <property type="component" value="Unassembled WGS sequence"/>
</dbReference>
<evidence type="ECO:0000313" key="4">
    <source>
        <dbReference type="Proteomes" id="UP000013776"/>
    </source>
</evidence>
<feature type="region of interest" description="Disordered" evidence="2">
    <location>
        <begin position="373"/>
        <end position="410"/>
    </location>
</feature>
<keyword evidence="4" id="KW-1185">Reference proteome</keyword>
<name>R4XBI5_TAPDE</name>